<dbReference type="PANTHER" id="PTHR37038:SF14">
    <property type="entry name" value="TRANSCRIPTIONAL ACTIVATOR"/>
    <property type="match status" value="1"/>
</dbReference>
<organism evidence="2 3">
    <name type="scientific">Exiguobacterium indicum</name>
    <dbReference type="NCBI Taxonomy" id="296995"/>
    <lineage>
        <taxon>Bacteria</taxon>
        <taxon>Bacillati</taxon>
        <taxon>Bacillota</taxon>
        <taxon>Bacilli</taxon>
        <taxon>Bacillales</taxon>
        <taxon>Bacillales Family XII. Incertae Sedis</taxon>
        <taxon>Exiguobacterium</taxon>
    </lineage>
</organism>
<dbReference type="SUPFAM" id="SSF47413">
    <property type="entry name" value="lambda repressor-like DNA-binding domains"/>
    <property type="match status" value="1"/>
</dbReference>
<dbReference type="SMART" id="SM00530">
    <property type="entry name" value="HTH_XRE"/>
    <property type="match status" value="1"/>
</dbReference>
<dbReference type="InterPro" id="IPR041315">
    <property type="entry name" value="PlcR_TPR"/>
</dbReference>
<dbReference type="EMBL" id="LNQL01000001">
    <property type="protein sequence ID" value="KSU50779.1"/>
    <property type="molecule type" value="Genomic_DNA"/>
</dbReference>
<reference evidence="2 3" key="1">
    <citation type="journal article" date="2015" name="Int. J. Syst. Evol. Microbiol.">
        <title>Exiguobacterium enclense sp. nov., isolated from sediment.</title>
        <authorList>
            <person name="Dastager S.G."/>
            <person name="Mawlankar R."/>
            <person name="Sonalkar V.V."/>
            <person name="Thorat M.N."/>
            <person name="Mual P."/>
            <person name="Verma A."/>
            <person name="Krishnamurthi S."/>
            <person name="Tang S.K."/>
            <person name="Li W.J."/>
        </authorList>
    </citation>
    <scope>NUCLEOTIDE SEQUENCE [LARGE SCALE GENOMIC DNA]</scope>
    <source>
        <strain evidence="2 3">NIO-1109</strain>
    </source>
</reference>
<dbReference type="InterPro" id="IPR053163">
    <property type="entry name" value="HTH-type_regulator_Rgg"/>
</dbReference>
<proteinExistence type="predicted"/>
<dbReference type="InterPro" id="IPR001387">
    <property type="entry name" value="Cro/C1-type_HTH"/>
</dbReference>
<dbReference type="Gene3D" id="1.25.40.10">
    <property type="entry name" value="Tetratricopeptide repeat domain"/>
    <property type="match status" value="1"/>
</dbReference>
<protein>
    <recommendedName>
        <fullName evidence="1">HTH cro/C1-type domain-containing protein</fullName>
    </recommendedName>
</protein>
<dbReference type="InterPro" id="IPR011990">
    <property type="entry name" value="TPR-like_helical_dom_sf"/>
</dbReference>
<sequence>MIDLPTSSIGKKIKMLRLEKRMTQKELCEDICSQAEISKIENGRNIPTIDLLQQISRKLRIPISLFFADEQVSQKLNEIDQKMLRHFREKTYGEMSAELVQYSNSTTIFEIRIFIHYYQVLLEYERGNIDFRSCITSLLQLVAQKKIMEQSSLLYIRIQMAIAVLYTNNKEYAHSHQIYEDLLKMPYQTCEYKKIKMKIMYNYLRNLYRLKRFEEGLQEVEQVIEETKRLQDLTYLGHFYYQKGFFLESLHAANNDIREAYTIAYSFFIATNNHAYQKILEVHLAELLLFPIDESE</sequence>
<evidence type="ECO:0000259" key="1">
    <source>
        <dbReference type="PROSITE" id="PS50943"/>
    </source>
</evidence>
<dbReference type="InterPro" id="IPR010982">
    <property type="entry name" value="Lambda_DNA-bd_dom_sf"/>
</dbReference>
<accession>A0A0V8GKI9</accession>
<evidence type="ECO:0000313" key="3">
    <source>
        <dbReference type="Proteomes" id="UP000053797"/>
    </source>
</evidence>
<comment type="caution">
    <text evidence="2">The sequence shown here is derived from an EMBL/GenBank/DDBJ whole genome shotgun (WGS) entry which is preliminary data.</text>
</comment>
<gene>
    <name evidence="2" type="ORF">AS033_05205</name>
</gene>
<dbReference type="GO" id="GO:0003677">
    <property type="term" value="F:DNA binding"/>
    <property type="evidence" value="ECO:0007669"/>
    <property type="project" value="InterPro"/>
</dbReference>
<evidence type="ECO:0000313" key="2">
    <source>
        <dbReference type="EMBL" id="KSU50779.1"/>
    </source>
</evidence>
<dbReference type="RefSeq" id="WP_035396959.1">
    <property type="nucleotide sequence ID" value="NZ_FMYN01000001.1"/>
</dbReference>
<feature type="domain" description="HTH cro/C1-type" evidence="1">
    <location>
        <begin position="13"/>
        <end position="66"/>
    </location>
</feature>
<dbReference type="PANTHER" id="PTHR37038">
    <property type="entry name" value="TRANSCRIPTIONAL REGULATOR-RELATED"/>
    <property type="match status" value="1"/>
</dbReference>
<dbReference type="Pfam" id="PF01381">
    <property type="entry name" value="HTH_3"/>
    <property type="match status" value="1"/>
</dbReference>
<dbReference type="Pfam" id="PF18768">
    <property type="entry name" value="RNPP_C"/>
    <property type="match status" value="1"/>
</dbReference>
<name>A0A0V8GKI9_9BACL</name>
<dbReference type="Proteomes" id="UP000053797">
    <property type="component" value="Unassembled WGS sequence"/>
</dbReference>
<dbReference type="PROSITE" id="PS50943">
    <property type="entry name" value="HTH_CROC1"/>
    <property type="match status" value="1"/>
</dbReference>
<dbReference type="AlphaFoldDB" id="A0A0V8GKI9"/>
<dbReference type="CDD" id="cd00093">
    <property type="entry name" value="HTH_XRE"/>
    <property type="match status" value="1"/>
</dbReference>